<comment type="caution">
    <text evidence="1">The sequence shown here is derived from an EMBL/GenBank/DDBJ whole genome shotgun (WGS) entry which is preliminary data.</text>
</comment>
<dbReference type="RefSeq" id="WP_154575163.1">
    <property type="nucleotide sequence ID" value="NZ_VUMZ01000015.1"/>
</dbReference>
<organism evidence="1 2">
    <name type="scientific">Hornefia butyriciproducens</name>
    <dbReference type="NCBI Taxonomy" id="2652293"/>
    <lineage>
        <taxon>Bacteria</taxon>
        <taxon>Bacillati</taxon>
        <taxon>Bacillota</taxon>
        <taxon>Clostridia</taxon>
        <taxon>Peptostreptococcales</taxon>
        <taxon>Anaerovoracaceae</taxon>
        <taxon>Hornefia</taxon>
    </lineage>
</organism>
<reference evidence="1 2" key="1">
    <citation type="submission" date="2019-08" db="EMBL/GenBank/DDBJ databases">
        <title>In-depth cultivation of the pig gut microbiome towards novel bacterial diversity and tailored functional studies.</title>
        <authorList>
            <person name="Wylensek D."/>
            <person name="Hitch T.C.A."/>
            <person name="Clavel T."/>
        </authorList>
    </citation>
    <scope>NUCLEOTIDE SEQUENCE [LARGE SCALE GENOMIC DNA]</scope>
    <source>
        <strain evidence="1 2">WCA-MUC-591-APC-3H</strain>
    </source>
</reference>
<protein>
    <recommendedName>
        <fullName evidence="3">PD-(D/E)XK endonuclease-like domain-containing protein</fullName>
    </recommendedName>
</protein>
<gene>
    <name evidence="1" type="ORF">FYJ64_10815</name>
</gene>
<evidence type="ECO:0008006" key="3">
    <source>
        <dbReference type="Google" id="ProtNLM"/>
    </source>
</evidence>
<dbReference type="AlphaFoldDB" id="A0A6L5Y7U1"/>
<keyword evidence="2" id="KW-1185">Reference proteome</keyword>
<proteinExistence type="predicted"/>
<sequence length="887" mass="103611">MSIVIYTYKDPYRMESEPYWNEIKTCPYFCVSQTLANGLKYVYKSDFQQGRVTTVQNLIEALYEYWTSTACAVKQHTDIDNIISHNISTLLNGSLQLNMASAFLFNREDIFESLRIMFELNINLQDVVEEKLTPEQRFIVEIYRIISNSGVISDFTIDEKHSIEEIDKSISSAMAKAAEYAGNEIDLSKIQSDRIVIHGVHQFSPIMLRAIEKIAESKRVILLFNYQPQYKNAYQTWIDIYSTFDCPIVEFDGAEFRPNMEYPVSFQGNLLADNLGKLINGDIDSLNFGNSFEITEFDNTTEFANYVADIFAKAEKTDSMNPMGNMSEQIYAADSSANNILKIYFPEQFGERQFLNYPLGHFFIAVANMWDSAKNELVITDINDIKECLDAGILKENHLGQLSSIFESVAALFEGCTSIDGMTSRIRRVRKNKKHLTDPTKKEYVSHISYYTVSNDDLDLLESALQDLDELSAYFYEDFEKRPHNFKEFYKKLKRYLQDDVLIGRDLGEEFSDIIRRVLVRLEEVESIDASASFECLKATMSIYLVQETKPGKSANWIIRNFEQIDGDIIRSLAENKNTVYHFACLTDEDIDSVNRSNFPWPLDGDFFEVAQEPVDWKYQAFVRSRKEYKNFKRYALLYGLEFNRAKFKLSYVKRDGDKEREPYYLLKTLGAKRVKHEDKKTGKYLESLPEISVSLKSLGKFDEYDYYRFKICKYRFLLESLIENTTVYRDDFLLMKYLEVLLENQVKEELQGVPISETILIEKLNEAFDELKRYFPYVQNVNRMDAISNIRSRIINGKQKSFPILKNEERKYMMIRELFIHKQLSDPRTFRKNILADKFPDVSEEKLKEVFSEDSLKKNGYSKEPDLWCQYCANHEYCAAYYAETN</sequence>
<dbReference type="GeneID" id="303115814"/>
<dbReference type="Proteomes" id="UP000474676">
    <property type="component" value="Unassembled WGS sequence"/>
</dbReference>
<dbReference type="EMBL" id="VUMZ01000015">
    <property type="protein sequence ID" value="MST52784.1"/>
    <property type="molecule type" value="Genomic_DNA"/>
</dbReference>
<evidence type="ECO:0000313" key="2">
    <source>
        <dbReference type="Proteomes" id="UP000474676"/>
    </source>
</evidence>
<evidence type="ECO:0000313" key="1">
    <source>
        <dbReference type="EMBL" id="MST52784.1"/>
    </source>
</evidence>
<accession>A0A6L5Y7U1</accession>
<name>A0A6L5Y7U1_9FIRM</name>